<dbReference type="RefSeq" id="WP_101767417.1">
    <property type="nucleotide sequence ID" value="NZ_BPPU01000003.1"/>
</dbReference>
<keyword evidence="3" id="KW-1185">Reference proteome</keyword>
<feature type="transmembrane region" description="Helical" evidence="1">
    <location>
        <begin position="65"/>
        <end position="82"/>
    </location>
</feature>
<protein>
    <submittedName>
        <fullName evidence="2">Uncharacterized protein</fullName>
    </submittedName>
</protein>
<feature type="transmembrane region" description="Helical" evidence="1">
    <location>
        <begin position="102"/>
        <end position="121"/>
    </location>
</feature>
<evidence type="ECO:0000313" key="3">
    <source>
        <dbReference type="Proteomes" id="UP000234420"/>
    </source>
</evidence>
<dbReference type="GeneID" id="69965859"/>
<dbReference type="AlphaFoldDB" id="A0A2N4UW10"/>
<evidence type="ECO:0000256" key="1">
    <source>
        <dbReference type="SAM" id="Phobius"/>
    </source>
</evidence>
<gene>
    <name evidence="2" type="ORF">CIK00_02820</name>
</gene>
<sequence>MEIKETNTGIKKRNVIFGIETSIALAISYIIAAITHTPFAFLYISIAGLHCILLSGILRSRSFSTGQTAVVCILVYIVSFIASNLNGFDNETILSSIQTNLLAWIALCPMPFFIYSIVIRVHGVKYVEIDR</sequence>
<feature type="transmembrane region" description="Helical" evidence="1">
    <location>
        <begin position="40"/>
        <end position="58"/>
    </location>
</feature>
<evidence type="ECO:0000313" key="2">
    <source>
        <dbReference type="EMBL" id="PLC59214.1"/>
    </source>
</evidence>
<organism evidence="2 3">
    <name type="scientific">Photobacterium carnosum</name>
    <dbReference type="NCBI Taxonomy" id="2023717"/>
    <lineage>
        <taxon>Bacteria</taxon>
        <taxon>Pseudomonadati</taxon>
        <taxon>Pseudomonadota</taxon>
        <taxon>Gammaproteobacteria</taxon>
        <taxon>Vibrionales</taxon>
        <taxon>Vibrionaceae</taxon>
        <taxon>Photobacterium</taxon>
    </lineage>
</organism>
<name>A0A2N4UW10_9GAMM</name>
<accession>A0A2N4UW10</accession>
<proteinExistence type="predicted"/>
<dbReference type="EMBL" id="NPIB01000002">
    <property type="protein sequence ID" value="PLC59214.1"/>
    <property type="molecule type" value="Genomic_DNA"/>
</dbReference>
<keyword evidence="1" id="KW-1133">Transmembrane helix</keyword>
<comment type="caution">
    <text evidence="2">The sequence shown here is derived from an EMBL/GenBank/DDBJ whole genome shotgun (WGS) entry which is preliminary data.</text>
</comment>
<feature type="transmembrane region" description="Helical" evidence="1">
    <location>
        <begin position="15"/>
        <end position="34"/>
    </location>
</feature>
<dbReference type="Proteomes" id="UP000234420">
    <property type="component" value="Unassembled WGS sequence"/>
</dbReference>
<keyword evidence="1" id="KW-0812">Transmembrane</keyword>
<reference evidence="2 3" key="1">
    <citation type="journal article" date="2018" name="Syst. Appl. Microbiol.">
        <title>Photobacterium carnosum sp. nov., isolated from spoiled modified atmosphere packaged poultry meat.</title>
        <authorList>
            <person name="Hilgarth M."/>
            <person name="Fuertes S."/>
            <person name="Ehrmann M."/>
            <person name="Vogel R.F."/>
        </authorList>
    </citation>
    <scope>NUCLEOTIDE SEQUENCE [LARGE SCALE GENOMIC DNA]</scope>
    <source>
        <strain evidence="2 3">TMW 2.2021</strain>
    </source>
</reference>
<keyword evidence="1" id="KW-0472">Membrane</keyword>